<dbReference type="InterPro" id="IPR024775">
    <property type="entry name" value="DinB-like"/>
</dbReference>
<sequence>MDKATLIRRIHEERERLLQALEGLSPEEMTDVPVVGEWTVKDILAHLAVWQGRLITALFQLEQGRRPKDLELSPAEVDALNARIYREQKDRPLERVLADLHGTFQQLLRRLERFSDADLTQPGRFPGLAGPLWELIASETYEHDAEHRVDIERWRAARRGSPGG</sequence>
<evidence type="ECO:0000313" key="2">
    <source>
        <dbReference type="EMBL" id="SNB61746.1"/>
    </source>
</evidence>
<dbReference type="Gene3D" id="1.20.120.450">
    <property type="entry name" value="dinb family like domain"/>
    <property type="match status" value="1"/>
</dbReference>
<dbReference type="InParanoid" id="A0A212QQX9"/>
<protein>
    <recommendedName>
        <fullName evidence="1">DinB-like domain-containing protein</fullName>
    </recommendedName>
</protein>
<proteinExistence type="predicted"/>
<dbReference type="RefSeq" id="WP_159461572.1">
    <property type="nucleotide sequence ID" value="NZ_FYEK01000018.1"/>
</dbReference>
<dbReference type="AlphaFoldDB" id="A0A212QQX9"/>
<keyword evidence="3" id="KW-1185">Reference proteome</keyword>
<gene>
    <name evidence="2" type="ORF">SAMN02746019_00003840</name>
</gene>
<reference evidence="3" key="1">
    <citation type="submission" date="2017-06" db="EMBL/GenBank/DDBJ databases">
        <authorList>
            <person name="Varghese N."/>
            <person name="Submissions S."/>
        </authorList>
    </citation>
    <scope>NUCLEOTIDE SEQUENCE [LARGE SCALE GENOMIC DNA]</scope>
    <source>
        <strain evidence="3">JAD2</strain>
    </source>
</reference>
<dbReference type="OrthoDB" id="162566at2"/>
<dbReference type="Pfam" id="PF12867">
    <property type="entry name" value="DinB_2"/>
    <property type="match status" value="1"/>
</dbReference>
<organism evidence="2 3">
    <name type="scientific">Thermoflexus hugenholtzii JAD2</name>
    <dbReference type="NCBI Taxonomy" id="877466"/>
    <lineage>
        <taxon>Bacteria</taxon>
        <taxon>Bacillati</taxon>
        <taxon>Chloroflexota</taxon>
        <taxon>Thermoflexia</taxon>
        <taxon>Thermoflexales</taxon>
        <taxon>Thermoflexaceae</taxon>
        <taxon>Thermoflexus</taxon>
    </lineage>
</organism>
<evidence type="ECO:0000259" key="1">
    <source>
        <dbReference type="Pfam" id="PF12867"/>
    </source>
</evidence>
<evidence type="ECO:0000313" key="3">
    <source>
        <dbReference type="Proteomes" id="UP000197025"/>
    </source>
</evidence>
<dbReference type="InterPro" id="IPR034660">
    <property type="entry name" value="DinB/YfiT-like"/>
</dbReference>
<dbReference type="Proteomes" id="UP000197025">
    <property type="component" value="Unassembled WGS sequence"/>
</dbReference>
<dbReference type="EMBL" id="FYEK01000018">
    <property type="protein sequence ID" value="SNB61746.1"/>
    <property type="molecule type" value="Genomic_DNA"/>
</dbReference>
<name>A0A212QQX9_9CHLR</name>
<accession>A0A212QQX9</accession>
<dbReference type="SUPFAM" id="SSF109854">
    <property type="entry name" value="DinB/YfiT-like putative metalloenzymes"/>
    <property type="match status" value="1"/>
</dbReference>
<feature type="domain" description="DinB-like" evidence="1">
    <location>
        <begin position="10"/>
        <end position="129"/>
    </location>
</feature>